<evidence type="ECO:0000313" key="3">
    <source>
        <dbReference type="Proteomes" id="UP001152561"/>
    </source>
</evidence>
<comment type="caution">
    <text evidence="2">The sequence shown here is derived from an EMBL/GenBank/DDBJ whole genome shotgun (WGS) entry which is preliminary data.</text>
</comment>
<feature type="compositionally biased region" description="Polar residues" evidence="1">
    <location>
        <begin position="18"/>
        <end position="29"/>
    </location>
</feature>
<protein>
    <submittedName>
        <fullName evidence="2">Uncharacterized protein</fullName>
    </submittedName>
</protein>
<accession>A0A9Q1QZF7</accession>
<gene>
    <name evidence="2" type="ORF">K7X08_006937</name>
</gene>
<feature type="compositionally biased region" description="Basic and acidic residues" evidence="1">
    <location>
        <begin position="170"/>
        <end position="192"/>
    </location>
</feature>
<dbReference type="Proteomes" id="UP001152561">
    <property type="component" value="Unassembled WGS sequence"/>
</dbReference>
<keyword evidence="3" id="KW-1185">Reference proteome</keyword>
<evidence type="ECO:0000256" key="1">
    <source>
        <dbReference type="SAM" id="MobiDB-lite"/>
    </source>
</evidence>
<feature type="region of interest" description="Disordered" evidence="1">
    <location>
        <begin position="163"/>
        <end position="208"/>
    </location>
</feature>
<proteinExistence type="predicted"/>
<reference evidence="3" key="1">
    <citation type="journal article" date="2023" name="Proc. Natl. Acad. Sci. U.S.A.">
        <title>Genomic and structural basis for evolution of tropane alkaloid biosynthesis.</title>
        <authorList>
            <person name="Wanga Y.-J."/>
            <person name="Taina T."/>
            <person name="Yua J.-Y."/>
            <person name="Lia J."/>
            <person name="Xua B."/>
            <person name="Chenc J."/>
            <person name="D'Auriad J.C."/>
            <person name="Huanga J.-P."/>
            <person name="Huanga S.-X."/>
        </authorList>
    </citation>
    <scope>NUCLEOTIDE SEQUENCE [LARGE SCALE GENOMIC DNA]</scope>
    <source>
        <strain evidence="3">cv. KIB-2019</strain>
    </source>
</reference>
<organism evidence="2 3">
    <name type="scientific">Anisodus acutangulus</name>
    <dbReference type="NCBI Taxonomy" id="402998"/>
    <lineage>
        <taxon>Eukaryota</taxon>
        <taxon>Viridiplantae</taxon>
        <taxon>Streptophyta</taxon>
        <taxon>Embryophyta</taxon>
        <taxon>Tracheophyta</taxon>
        <taxon>Spermatophyta</taxon>
        <taxon>Magnoliopsida</taxon>
        <taxon>eudicotyledons</taxon>
        <taxon>Gunneridae</taxon>
        <taxon>Pentapetalae</taxon>
        <taxon>asterids</taxon>
        <taxon>lamiids</taxon>
        <taxon>Solanales</taxon>
        <taxon>Solanaceae</taxon>
        <taxon>Solanoideae</taxon>
        <taxon>Hyoscyameae</taxon>
        <taxon>Anisodus</taxon>
    </lineage>
</organism>
<name>A0A9Q1QZF7_9SOLA</name>
<feature type="region of interest" description="Disordered" evidence="1">
    <location>
        <begin position="1"/>
        <end position="76"/>
    </location>
</feature>
<evidence type="ECO:0000313" key="2">
    <source>
        <dbReference type="EMBL" id="KAJ8533613.1"/>
    </source>
</evidence>
<feature type="compositionally biased region" description="Basic and acidic residues" evidence="1">
    <location>
        <begin position="1"/>
        <end position="13"/>
    </location>
</feature>
<sequence>MLEVFLKEVKEIDEPTGEQPSTSNADQQHGGSGEVDVVGEMMDATEVVRPVHRVAGQHLDGEQPSTSNADQQHGVGGEVDRVSDIIVRPFDREVITYQRRNRNDRPPPLNADAELNVAPYVTPQPSYSNTVRPRREVKQAIRGDFTFSTPAGCSMAWIVDAPEGSASDWHPGKEEEEKKRKEEEKRRIKELQSAESQSRQKRETHKLKMLSKKMKIVAVGSATYLHPNLNFLSERSVPSDDKMDELLERLDVKD</sequence>
<dbReference type="AlphaFoldDB" id="A0A9Q1QZF7"/>
<dbReference type="EMBL" id="JAJAGQ010000019">
    <property type="protein sequence ID" value="KAJ8533613.1"/>
    <property type="molecule type" value="Genomic_DNA"/>
</dbReference>